<dbReference type="PANTHER" id="PTHR30337">
    <property type="entry name" value="COMPONENT OF ATP-DEPENDENT DSDNA EXONUCLEASE"/>
    <property type="match status" value="1"/>
</dbReference>
<feature type="domain" description="Nuclease SbcCD subunit D C-terminal" evidence="6">
    <location>
        <begin position="279"/>
        <end position="368"/>
    </location>
</feature>
<dbReference type="OrthoDB" id="9773856at2"/>
<evidence type="ECO:0000259" key="6">
    <source>
        <dbReference type="Pfam" id="PF12320"/>
    </source>
</evidence>
<dbReference type="Proteomes" id="UP000001190">
    <property type="component" value="Chromosome"/>
</dbReference>
<protein>
    <recommendedName>
        <fullName evidence="3 4">Nuclease SbcCD subunit D</fullName>
    </recommendedName>
</protein>
<evidence type="ECO:0000259" key="5">
    <source>
        <dbReference type="Pfam" id="PF00149"/>
    </source>
</evidence>
<dbReference type="SUPFAM" id="SSF56300">
    <property type="entry name" value="Metallo-dependent phosphatases"/>
    <property type="match status" value="1"/>
</dbReference>
<dbReference type="InterPro" id="IPR026843">
    <property type="entry name" value="SbcD_C"/>
</dbReference>
<dbReference type="Gene3D" id="3.60.21.10">
    <property type="match status" value="1"/>
</dbReference>
<dbReference type="InterPro" id="IPR050535">
    <property type="entry name" value="DNA_Repair-Maintenance_Comp"/>
</dbReference>
<evidence type="ECO:0000256" key="3">
    <source>
        <dbReference type="ARBA" id="ARBA00013365"/>
    </source>
</evidence>
<evidence type="ECO:0000256" key="2">
    <source>
        <dbReference type="ARBA" id="ARBA00011322"/>
    </source>
</evidence>
<organism evidence="7 8">
    <name type="scientific">Mycobacterium marinum (strain ATCC BAA-535 / M)</name>
    <dbReference type="NCBI Taxonomy" id="216594"/>
    <lineage>
        <taxon>Bacteria</taxon>
        <taxon>Bacillati</taxon>
        <taxon>Actinomycetota</taxon>
        <taxon>Actinomycetes</taxon>
        <taxon>Mycobacteriales</taxon>
        <taxon>Mycobacteriaceae</taxon>
        <taxon>Mycobacterium</taxon>
        <taxon>Mycobacterium ulcerans group</taxon>
    </lineage>
</organism>
<dbReference type="NCBIfam" id="TIGR00619">
    <property type="entry name" value="sbcd"/>
    <property type="match status" value="1"/>
</dbReference>
<keyword evidence="4 7" id="KW-0269">Exonuclease</keyword>
<dbReference type="eggNOG" id="COG0420">
    <property type="taxonomic scope" value="Bacteria"/>
</dbReference>
<keyword evidence="4" id="KW-0255">Endonuclease</keyword>
<dbReference type="EMBL" id="CP000854">
    <property type="protein sequence ID" value="ACC42014.1"/>
    <property type="molecule type" value="Genomic_DNA"/>
</dbReference>
<evidence type="ECO:0000256" key="4">
    <source>
        <dbReference type="RuleBase" id="RU363069"/>
    </source>
</evidence>
<gene>
    <name evidence="4" type="primary">sbcD</name>
    <name evidence="7" type="ordered locus">MMAR_3600</name>
</gene>
<comment type="function">
    <text evidence="4">SbcCD cleaves DNA hairpin structures. These structures can inhibit DNA replication and are intermediates in certain DNA recombination reactions. The complex acts as a 3'-&gt;5' double strand exonuclease that can open hairpins. It also has a 5' single-strand endonuclease activity.</text>
</comment>
<comment type="similarity">
    <text evidence="1 4">Belongs to the SbcD family.</text>
</comment>
<dbReference type="KEGG" id="mmi:MMAR_3600"/>
<dbReference type="InterPro" id="IPR029052">
    <property type="entry name" value="Metallo-depent_PP-like"/>
</dbReference>
<dbReference type="GO" id="GO:0006310">
    <property type="term" value="P:DNA recombination"/>
    <property type="evidence" value="ECO:0007669"/>
    <property type="project" value="UniProtKB-KW"/>
</dbReference>
<evidence type="ECO:0000256" key="1">
    <source>
        <dbReference type="ARBA" id="ARBA00010555"/>
    </source>
</evidence>
<dbReference type="GO" id="GO:0008408">
    <property type="term" value="F:3'-5' exonuclease activity"/>
    <property type="evidence" value="ECO:0007669"/>
    <property type="project" value="InterPro"/>
</dbReference>
<comment type="subunit">
    <text evidence="2 4">Heterodimer of SbcC and SbcD.</text>
</comment>
<dbReference type="Pfam" id="PF12320">
    <property type="entry name" value="SbcD_C"/>
    <property type="match status" value="1"/>
</dbReference>
<keyword evidence="4" id="KW-0378">Hydrolase</keyword>
<dbReference type="STRING" id="216594.MMAR_3600"/>
<accession>B2HL38</accession>
<dbReference type="GO" id="GO:0004519">
    <property type="term" value="F:endonuclease activity"/>
    <property type="evidence" value="ECO:0007669"/>
    <property type="project" value="UniProtKB-KW"/>
</dbReference>
<dbReference type="HOGENOM" id="CLU_038045_3_1_11"/>
<dbReference type="AlphaFoldDB" id="B2HL38"/>
<keyword evidence="4" id="KW-0540">Nuclease</keyword>
<dbReference type="InterPro" id="IPR004593">
    <property type="entry name" value="SbcD"/>
</dbReference>
<feature type="domain" description="Calcineurin-like phosphoesterase" evidence="5">
    <location>
        <begin position="1"/>
        <end position="227"/>
    </location>
</feature>
<sequence length="410" mass="45515">MRLLHISDWHLGRMTYRYSRAPDHEAVLEETIGYARALRPHLILHTGDLFDAFRPGYAEMARGIDALQELAAIAPVVVVAGNHDSPALFRLFNQLLGEGSRIRFIDQARRPEEGGVLEFPGMGDEVIRLAPLPFVHANRMVERFEDSSTWMVTYADRIHLIEDALGRGLREGYDTSRDVLLFAAHLYVSGARFCGSERPLHISDAYGCRLERLPQVSYAAFGHIHRPQALPTTVVNGRYAGSPICLDFGEEGEQKEIVIVEAEPGRPATVTTQSLSGGRPLRTLNGTFEEIRSHAPTVGNALCRVTVRTDTPTENLSELLHELCPEATFVDVNEDCAATRIEVVEATEAQAEAEPSLRDLFRTYIAEQGTRGADAKRVLKRFEQLLDAVDEEAPPRIPDLDQLLAKEGGT</sequence>
<reference evidence="7 8" key="1">
    <citation type="journal article" date="2008" name="Genome Res.">
        <title>Insights from the complete genome sequence of Mycobacterium marinum on the evolution of Mycobacterium tuberculosis.</title>
        <authorList>
            <person name="Stinear T.P."/>
            <person name="Seemann T."/>
            <person name="Harrison P.F."/>
            <person name="Jenkin G.A."/>
            <person name="Davies J.K."/>
            <person name="Johnson P.D."/>
            <person name="Abdellah Z."/>
            <person name="Arrowsmith C."/>
            <person name="Chillingworth T."/>
            <person name="Churcher C."/>
            <person name="Clarke K."/>
            <person name="Cronin A."/>
            <person name="Davis P."/>
            <person name="Goodhead I."/>
            <person name="Holroyd N."/>
            <person name="Jagels K."/>
            <person name="Lord A."/>
            <person name="Moule S."/>
            <person name="Mungall K."/>
            <person name="Norbertczak H."/>
            <person name="Quail M.A."/>
            <person name="Rabbinowitsch E."/>
            <person name="Walker D."/>
            <person name="White B."/>
            <person name="Whitehead S."/>
            <person name="Small P.L."/>
            <person name="Brosch R."/>
            <person name="Ramakrishnan L."/>
            <person name="Fischbach M.A."/>
            <person name="Parkhill J."/>
            <person name="Cole S.T."/>
        </authorList>
    </citation>
    <scope>NUCLEOTIDE SEQUENCE [LARGE SCALE GENOMIC DNA]</scope>
    <source>
        <strain evidence="8">ATCC BAA-535 / M</strain>
    </source>
</reference>
<dbReference type="Pfam" id="PF00149">
    <property type="entry name" value="Metallophos"/>
    <property type="match status" value="1"/>
</dbReference>
<keyword evidence="4" id="KW-0233">DNA recombination</keyword>
<keyword evidence="8" id="KW-1185">Reference proteome</keyword>
<evidence type="ECO:0000313" key="7">
    <source>
        <dbReference type="EMBL" id="ACC42014.1"/>
    </source>
</evidence>
<keyword evidence="4" id="KW-0235">DNA replication</keyword>
<dbReference type="PANTHER" id="PTHR30337:SF0">
    <property type="entry name" value="NUCLEASE SBCCD SUBUNIT D"/>
    <property type="match status" value="1"/>
</dbReference>
<dbReference type="GO" id="GO:0006260">
    <property type="term" value="P:DNA replication"/>
    <property type="evidence" value="ECO:0007669"/>
    <property type="project" value="UniProtKB-KW"/>
</dbReference>
<evidence type="ECO:0000313" key="8">
    <source>
        <dbReference type="Proteomes" id="UP000001190"/>
    </source>
</evidence>
<proteinExistence type="inferred from homology"/>
<name>B2HL38_MYCMM</name>
<dbReference type="InterPro" id="IPR004843">
    <property type="entry name" value="Calcineurin-like_PHP"/>
</dbReference>